<dbReference type="Gene3D" id="3.90.550.10">
    <property type="entry name" value="Spore Coat Polysaccharide Biosynthesis Protein SpsA, Chain A"/>
    <property type="match status" value="1"/>
</dbReference>
<proteinExistence type="predicted"/>
<dbReference type="SUPFAM" id="SSF53448">
    <property type="entry name" value="Nucleotide-diphospho-sugar transferases"/>
    <property type="match status" value="1"/>
</dbReference>
<evidence type="ECO:0000259" key="1">
    <source>
        <dbReference type="Pfam" id="PF13712"/>
    </source>
</evidence>
<dbReference type="RefSeq" id="WP_230672316.1">
    <property type="nucleotide sequence ID" value="NZ_JAJNAY010000002.1"/>
</dbReference>
<dbReference type="AlphaFoldDB" id="A0A9Q3YZS8"/>
<dbReference type="EMBL" id="JAJNAY010000002">
    <property type="protein sequence ID" value="MCD1118980.1"/>
    <property type="molecule type" value="Genomic_DNA"/>
</dbReference>
<keyword evidence="3" id="KW-1185">Reference proteome</keyword>
<dbReference type="InterPro" id="IPR029044">
    <property type="entry name" value="Nucleotide-diphossugar_trans"/>
</dbReference>
<sequence length="279" mass="32019">MLSIIISSYQNHFFEQISENISQTIGDKIEYEIVKIWNPGKMGICKAYNSGAAQSKYDNLLFLHEDVLFTECNWGEKLLQILTLPNCGVVGVAGGDYYSYVPGSWWNSGHKFLHFIQTDNNGQQFLNNRCHFPENATGIPVKSLDGVFLACTRKVYNTVKFNENITGFHGYDLIFSLEASKKYTNFVTDQILINHFSAGSISKEWLNNILKVRSIIGILPNQKIDIKVETENFYKLIALLKNFKYPRLESFKIIIKYLNPKIFGIKNTLKIINRTKHLL</sequence>
<gene>
    <name evidence="2" type="ORF">LO744_19235</name>
</gene>
<feature type="domain" description="Streptomycin biosynthesis protein StrF" evidence="1">
    <location>
        <begin position="4"/>
        <end position="188"/>
    </location>
</feature>
<dbReference type="Proteomes" id="UP001108025">
    <property type="component" value="Unassembled WGS sequence"/>
</dbReference>
<organism evidence="2 3">
    <name type="scientific">Chryseobacterium turcicum</name>
    <dbReference type="NCBI Taxonomy" id="2898076"/>
    <lineage>
        <taxon>Bacteria</taxon>
        <taxon>Pseudomonadati</taxon>
        <taxon>Bacteroidota</taxon>
        <taxon>Flavobacteriia</taxon>
        <taxon>Flavobacteriales</taxon>
        <taxon>Weeksellaceae</taxon>
        <taxon>Chryseobacterium group</taxon>
        <taxon>Chryseobacterium</taxon>
    </lineage>
</organism>
<name>A0A9Q3YZS8_9FLAO</name>
<protein>
    <submittedName>
        <fullName evidence="2">Glycosyltransferase family protein</fullName>
    </submittedName>
</protein>
<evidence type="ECO:0000313" key="2">
    <source>
        <dbReference type="EMBL" id="MCD1118980.1"/>
    </source>
</evidence>
<dbReference type="InterPro" id="IPR059123">
    <property type="entry name" value="StrF_dom"/>
</dbReference>
<comment type="caution">
    <text evidence="2">The sequence shown here is derived from an EMBL/GenBank/DDBJ whole genome shotgun (WGS) entry which is preliminary data.</text>
</comment>
<accession>A0A9Q3YZS8</accession>
<reference evidence="2" key="1">
    <citation type="submission" date="2021-11" db="EMBL/GenBank/DDBJ databases">
        <title>Description of novel Chryseobacterium species.</title>
        <authorList>
            <person name="Saticioglu I.B."/>
            <person name="Ay H."/>
            <person name="Altun S."/>
            <person name="Duman M."/>
        </authorList>
    </citation>
    <scope>NUCLEOTIDE SEQUENCE</scope>
    <source>
        <strain evidence="2">C-17</strain>
    </source>
</reference>
<evidence type="ECO:0000313" key="3">
    <source>
        <dbReference type="Proteomes" id="UP001108025"/>
    </source>
</evidence>
<dbReference type="CDD" id="cd00761">
    <property type="entry name" value="Glyco_tranf_GTA_type"/>
    <property type="match status" value="1"/>
</dbReference>
<dbReference type="Pfam" id="PF13712">
    <property type="entry name" value="Glyco_tranf_2_5"/>
    <property type="match status" value="1"/>
</dbReference>